<dbReference type="SMART" id="SM00317">
    <property type="entry name" value="SET"/>
    <property type="match status" value="1"/>
</dbReference>
<comment type="catalytic activity">
    <reaction evidence="12">
        <text>L-lysyl(20)-[histone H4] + S-adenosyl-L-methionine = N(6)-methyl-L-lysyl(20)-[histone H4] + S-adenosyl-L-homocysteine + H(+)</text>
        <dbReference type="Rhea" id="RHEA:60344"/>
        <dbReference type="Rhea" id="RHEA-COMP:15554"/>
        <dbReference type="Rhea" id="RHEA-COMP:15555"/>
        <dbReference type="ChEBI" id="CHEBI:15378"/>
        <dbReference type="ChEBI" id="CHEBI:29969"/>
        <dbReference type="ChEBI" id="CHEBI:57856"/>
        <dbReference type="ChEBI" id="CHEBI:59789"/>
        <dbReference type="ChEBI" id="CHEBI:61929"/>
        <dbReference type="EC" id="2.1.1.361"/>
    </reaction>
</comment>
<dbReference type="InterPro" id="IPR051760">
    <property type="entry name" value="KMT5A"/>
</dbReference>
<proteinExistence type="predicted"/>
<dbReference type="AlphaFoldDB" id="A0A336M1X5"/>
<evidence type="ECO:0000256" key="1">
    <source>
        <dbReference type="ARBA" id="ARBA00004123"/>
    </source>
</evidence>
<sequence>MIKGRKCRETTSNVTISDGVESPKRKDVKLTINATGKAMASMKKIDYICKKSNRVKKNVHSVEINDHTIKDFFQKKINDTDFEHQSKKNMTVNGIEKEMLDIKSLNSTYCPENTQKYVQSNSTETPDVLVDNLNLNDSGCLYQVTPKPVTPHRIVCLFSEKNKTDLSEPVACNEITRSVRNKKREDLKSGENTPDEQPLNQTSLTNDKKHVLNSSANPSARQNTKNNKKSNKEEDTNNKKLTDFFPIRRSIRKTNKEVQQELLRSYEKAIIEQCEEGLQVKHFENKGRGVVTLRPFRKNEFVLEYIGELISIAEANRREIKYAKDESTGCYMYYFKHVGQQYCIDATEETGKLGRLVNHSRNGNLITKTVAVKGQPHLILVAKYDIKSGVELTYDYGDRSKESLTHHPWLAY</sequence>
<name>A0A336M1X5_CULSO</name>
<dbReference type="GO" id="GO:0006357">
    <property type="term" value="P:regulation of transcription by RNA polymerase II"/>
    <property type="evidence" value="ECO:0007669"/>
    <property type="project" value="TreeGrafter"/>
</dbReference>
<evidence type="ECO:0000256" key="11">
    <source>
        <dbReference type="ARBA" id="ARBA00023242"/>
    </source>
</evidence>
<dbReference type="PROSITE" id="PS51571">
    <property type="entry name" value="SAM_MT43_PR_SET"/>
    <property type="match status" value="1"/>
</dbReference>
<evidence type="ECO:0000256" key="9">
    <source>
        <dbReference type="ARBA" id="ARBA00023015"/>
    </source>
</evidence>
<keyword evidence="7" id="KW-0949">S-adenosyl-L-methionine</keyword>
<keyword evidence="5" id="KW-0489">Methyltransferase</keyword>
<dbReference type="PANTHER" id="PTHR46167">
    <property type="entry name" value="N-LYSINE METHYLTRANSFERASE KMT5A"/>
    <property type="match status" value="1"/>
</dbReference>
<evidence type="ECO:0000256" key="2">
    <source>
        <dbReference type="ARBA" id="ARBA00004286"/>
    </source>
</evidence>
<dbReference type="GO" id="GO:0005634">
    <property type="term" value="C:nucleus"/>
    <property type="evidence" value="ECO:0007669"/>
    <property type="project" value="UniProtKB-SubCell"/>
</dbReference>
<dbReference type="EMBL" id="UFQT01000429">
    <property type="protein sequence ID" value="SSX24232.1"/>
    <property type="molecule type" value="Genomic_DNA"/>
</dbReference>
<evidence type="ECO:0000256" key="8">
    <source>
        <dbReference type="ARBA" id="ARBA00022853"/>
    </source>
</evidence>
<dbReference type="PANTHER" id="PTHR46167:SF1">
    <property type="entry name" value="N-LYSINE METHYLTRANSFERASE KMT5A"/>
    <property type="match status" value="1"/>
</dbReference>
<evidence type="ECO:0000256" key="3">
    <source>
        <dbReference type="ARBA" id="ARBA00012187"/>
    </source>
</evidence>
<comment type="subcellular location">
    <subcellularLocation>
        <location evidence="2">Chromosome</location>
    </subcellularLocation>
    <subcellularLocation>
        <location evidence="1">Nucleus</location>
    </subcellularLocation>
</comment>
<keyword evidence="8" id="KW-0156">Chromatin regulator</keyword>
<dbReference type="Pfam" id="PF00856">
    <property type="entry name" value="SET"/>
    <property type="match status" value="1"/>
</dbReference>
<evidence type="ECO:0000256" key="13">
    <source>
        <dbReference type="SAM" id="MobiDB-lite"/>
    </source>
</evidence>
<evidence type="ECO:0000256" key="4">
    <source>
        <dbReference type="ARBA" id="ARBA00022454"/>
    </source>
</evidence>
<evidence type="ECO:0000256" key="12">
    <source>
        <dbReference type="ARBA" id="ARBA00047784"/>
    </source>
</evidence>
<dbReference type="GO" id="GO:0140944">
    <property type="term" value="F:histone H4K20 monomethyltransferase activity"/>
    <property type="evidence" value="ECO:0007669"/>
    <property type="project" value="UniProtKB-EC"/>
</dbReference>
<dbReference type="VEuPathDB" id="VectorBase:CSON010506"/>
<dbReference type="InterPro" id="IPR047266">
    <property type="entry name" value="KMT5A-like_SET"/>
</dbReference>
<dbReference type="GO" id="GO:0005700">
    <property type="term" value="C:polytene chromosome"/>
    <property type="evidence" value="ECO:0007669"/>
    <property type="project" value="TreeGrafter"/>
</dbReference>
<dbReference type="GO" id="GO:0032259">
    <property type="term" value="P:methylation"/>
    <property type="evidence" value="ECO:0007669"/>
    <property type="project" value="UniProtKB-KW"/>
</dbReference>
<dbReference type="EC" id="2.1.1.361" evidence="3"/>
<evidence type="ECO:0000256" key="10">
    <source>
        <dbReference type="ARBA" id="ARBA00023163"/>
    </source>
</evidence>
<keyword evidence="11" id="KW-0539">Nucleus</keyword>
<organism evidence="15">
    <name type="scientific">Culicoides sonorensis</name>
    <name type="common">Biting midge</name>
    <dbReference type="NCBI Taxonomy" id="179676"/>
    <lineage>
        <taxon>Eukaryota</taxon>
        <taxon>Metazoa</taxon>
        <taxon>Ecdysozoa</taxon>
        <taxon>Arthropoda</taxon>
        <taxon>Hexapoda</taxon>
        <taxon>Insecta</taxon>
        <taxon>Pterygota</taxon>
        <taxon>Neoptera</taxon>
        <taxon>Endopterygota</taxon>
        <taxon>Diptera</taxon>
        <taxon>Nematocera</taxon>
        <taxon>Chironomoidea</taxon>
        <taxon>Ceratopogonidae</taxon>
        <taxon>Ceratopogoninae</taxon>
        <taxon>Culicoides</taxon>
        <taxon>Monoculicoides</taxon>
    </lineage>
</organism>
<dbReference type="InterPro" id="IPR001214">
    <property type="entry name" value="SET_dom"/>
</dbReference>
<feature type="domain" description="SET" evidence="14">
    <location>
        <begin position="276"/>
        <end position="397"/>
    </location>
</feature>
<dbReference type="GO" id="GO:0043516">
    <property type="term" value="P:regulation of DNA damage response, signal transduction by p53 class mediator"/>
    <property type="evidence" value="ECO:0007669"/>
    <property type="project" value="TreeGrafter"/>
</dbReference>
<dbReference type="Gene3D" id="2.170.270.10">
    <property type="entry name" value="SET domain"/>
    <property type="match status" value="1"/>
</dbReference>
<keyword evidence="9" id="KW-0805">Transcription regulation</keyword>
<keyword evidence="10" id="KW-0804">Transcription</keyword>
<protein>
    <recommendedName>
        <fullName evidence="3">[histone H4]-lysine(20) N-methyltransferase</fullName>
        <ecNumber evidence="3">2.1.1.361</ecNumber>
    </recommendedName>
</protein>
<dbReference type="PROSITE" id="PS50280">
    <property type="entry name" value="SET"/>
    <property type="match status" value="1"/>
</dbReference>
<dbReference type="InterPro" id="IPR016858">
    <property type="entry name" value="KMT5A-like"/>
</dbReference>
<keyword evidence="4" id="KW-0158">Chromosome</keyword>
<dbReference type="CDD" id="cd10528">
    <property type="entry name" value="SET_SETD8"/>
    <property type="match status" value="1"/>
</dbReference>
<dbReference type="SUPFAM" id="SSF82199">
    <property type="entry name" value="SET domain"/>
    <property type="match status" value="1"/>
</dbReference>
<keyword evidence="6" id="KW-0808">Transferase</keyword>
<evidence type="ECO:0000256" key="7">
    <source>
        <dbReference type="ARBA" id="ARBA00022691"/>
    </source>
</evidence>
<accession>A0A336M1X5</accession>
<evidence type="ECO:0000256" key="6">
    <source>
        <dbReference type="ARBA" id="ARBA00022679"/>
    </source>
</evidence>
<reference evidence="15" key="1">
    <citation type="submission" date="2018-07" db="EMBL/GenBank/DDBJ databases">
        <authorList>
            <person name="Quirk P.G."/>
            <person name="Krulwich T.A."/>
        </authorList>
    </citation>
    <scope>NUCLEOTIDE SEQUENCE</scope>
</reference>
<feature type="region of interest" description="Disordered" evidence="13">
    <location>
        <begin position="183"/>
        <end position="241"/>
    </location>
</feature>
<evidence type="ECO:0000259" key="14">
    <source>
        <dbReference type="PROSITE" id="PS50280"/>
    </source>
</evidence>
<evidence type="ECO:0000256" key="5">
    <source>
        <dbReference type="ARBA" id="ARBA00022603"/>
    </source>
</evidence>
<dbReference type="InterPro" id="IPR046341">
    <property type="entry name" value="SET_dom_sf"/>
</dbReference>
<feature type="compositionally biased region" description="Polar residues" evidence="13">
    <location>
        <begin position="212"/>
        <end position="222"/>
    </location>
</feature>
<evidence type="ECO:0000313" key="15">
    <source>
        <dbReference type="EMBL" id="SSX24232.1"/>
    </source>
</evidence>
<feature type="compositionally biased region" description="Basic and acidic residues" evidence="13">
    <location>
        <begin position="230"/>
        <end position="241"/>
    </location>
</feature>
<gene>
    <name evidence="15" type="primary">CSON010506</name>
</gene>